<gene>
    <name evidence="2" type="ORF">ALEPTO_LOCUS8788</name>
</gene>
<dbReference type="Gene3D" id="3.40.50.1010">
    <property type="entry name" value="5'-nuclease"/>
    <property type="match status" value="1"/>
</dbReference>
<accession>A0A9N9CZ26</accession>
<comment type="caution">
    <text evidence="2">The sequence shown here is derived from an EMBL/GenBank/DDBJ whole genome shotgun (WGS) entry which is preliminary data.</text>
</comment>
<dbReference type="GO" id="GO:0004540">
    <property type="term" value="F:RNA nuclease activity"/>
    <property type="evidence" value="ECO:0007669"/>
    <property type="project" value="InterPro"/>
</dbReference>
<dbReference type="AlphaFoldDB" id="A0A9N9CZ26"/>
<dbReference type="Pfam" id="PF01936">
    <property type="entry name" value="NYN"/>
    <property type="match status" value="1"/>
</dbReference>
<keyword evidence="3" id="KW-1185">Reference proteome</keyword>
<feature type="domain" description="NYN" evidence="1">
    <location>
        <begin position="10"/>
        <end position="122"/>
    </location>
</feature>
<evidence type="ECO:0000313" key="2">
    <source>
        <dbReference type="EMBL" id="CAG8616706.1"/>
    </source>
</evidence>
<dbReference type="Proteomes" id="UP000789508">
    <property type="component" value="Unassembled WGS sequence"/>
</dbReference>
<feature type="non-terminal residue" evidence="2">
    <location>
        <position position="1"/>
    </location>
</feature>
<organism evidence="2 3">
    <name type="scientific">Ambispora leptoticha</name>
    <dbReference type="NCBI Taxonomy" id="144679"/>
    <lineage>
        <taxon>Eukaryota</taxon>
        <taxon>Fungi</taxon>
        <taxon>Fungi incertae sedis</taxon>
        <taxon>Mucoromycota</taxon>
        <taxon>Glomeromycotina</taxon>
        <taxon>Glomeromycetes</taxon>
        <taxon>Archaeosporales</taxon>
        <taxon>Ambisporaceae</taxon>
        <taxon>Ambispora</taxon>
    </lineage>
</organism>
<reference evidence="2" key="1">
    <citation type="submission" date="2021-06" db="EMBL/GenBank/DDBJ databases">
        <authorList>
            <person name="Kallberg Y."/>
            <person name="Tangrot J."/>
            <person name="Rosling A."/>
        </authorList>
    </citation>
    <scope>NUCLEOTIDE SEQUENCE</scope>
    <source>
        <strain evidence="2">FL130A</strain>
    </source>
</reference>
<name>A0A9N9CZ26_9GLOM</name>
<dbReference type="OrthoDB" id="2419124at2759"/>
<dbReference type="EMBL" id="CAJVPS010005596">
    <property type="protein sequence ID" value="CAG8616706.1"/>
    <property type="molecule type" value="Genomic_DNA"/>
</dbReference>
<evidence type="ECO:0000313" key="3">
    <source>
        <dbReference type="Proteomes" id="UP000789508"/>
    </source>
</evidence>
<protein>
    <submittedName>
        <fullName evidence="2">13936_t:CDS:1</fullName>
    </submittedName>
</protein>
<evidence type="ECO:0000259" key="1">
    <source>
        <dbReference type="Pfam" id="PF01936"/>
    </source>
</evidence>
<dbReference type="InterPro" id="IPR021139">
    <property type="entry name" value="NYN"/>
</dbReference>
<sequence length="142" mass="16018">NIPKSNTGLVSVFVENSNLFIEGKYTVSLIKERKIGSNLVIVGSRPSWNDSLWDRVRNQDFDVIIYDRIANKEKKVNMELELSIVDVIYLKDPGIVLIIAGDSDYTPAINWARDNNWKIEGYPDPSGRSCTLEITDGETLAK</sequence>
<proteinExistence type="predicted"/>